<accession>A0A6A6KWB2</accession>
<evidence type="ECO:0000256" key="1">
    <source>
        <dbReference type="ARBA" id="ARBA00006974"/>
    </source>
</evidence>
<dbReference type="AlphaFoldDB" id="A0A6A6KWB2"/>
<organism evidence="3 4">
    <name type="scientific">Hevea brasiliensis</name>
    <name type="common">Para rubber tree</name>
    <name type="synonym">Siphonia brasiliensis</name>
    <dbReference type="NCBI Taxonomy" id="3981"/>
    <lineage>
        <taxon>Eukaryota</taxon>
        <taxon>Viridiplantae</taxon>
        <taxon>Streptophyta</taxon>
        <taxon>Embryophyta</taxon>
        <taxon>Tracheophyta</taxon>
        <taxon>Spermatophyta</taxon>
        <taxon>Magnoliopsida</taxon>
        <taxon>eudicotyledons</taxon>
        <taxon>Gunneridae</taxon>
        <taxon>Pentapetalae</taxon>
        <taxon>rosids</taxon>
        <taxon>fabids</taxon>
        <taxon>Malpighiales</taxon>
        <taxon>Euphorbiaceae</taxon>
        <taxon>Crotonoideae</taxon>
        <taxon>Micrandreae</taxon>
        <taxon>Hevea</taxon>
    </lineage>
</organism>
<dbReference type="SUPFAM" id="SSF51338">
    <property type="entry name" value="Composite domain of metallo-dependent hydrolases"/>
    <property type="match status" value="1"/>
</dbReference>
<dbReference type="GO" id="GO:0016810">
    <property type="term" value="F:hydrolase activity, acting on carbon-nitrogen (but not peptide) bonds"/>
    <property type="evidence" value="ECO:0007669"/>
    <property type="project" value="InterPro"/>
</dbReference>
<feature type="compositionally biased region" description="Basic residues" evidence="2">
    <location>
        <begin position="141"/>
        <end position="150"/>
    </location>
</feature>
<evidence type="ECO:0000256" key="2">
    <source>
        <dbReference type="SAM" id="MobiDB-lite"/>
    </source>
</evidence>
<evidence type="ECO:0000313" key="3">
    <source>
        <dbReference type="EMBL" id="KAF2292937.1"/>
    </source>
</evidence>
<dbReference type="Gene3D" id="2.30.40.10">
    <property type="entry name" value="Urease, subunit C, domain 1"/>
    <property type="match status" value="1"/>
</dbReference>
<gene>
    <name evidence="3" type="ORF">GH714_029981</name>
</gene>
<protein>
    <submittedName>
        <fullName evidence="3">Uncharacterized protein</fullName>
    </submittedName>
</protein>
<dbReference type="PANTHER" id="PTHR31374:SF118">
    <property type="entry name" value="OS01G0924966 PROTEIN"/>
    <property type="match status" value="1"/>
</dbReference>
<sequence>MEVIKGKGRKANLIIQTWERCKSLGRNSKKTSRLVRSLHLRANHGHGSTLQWKKMVRILEKKRQVAPEGCFSVYVGPQKQRFVIKTEYANHPLFKILLEEAESEYGYNPQGPLALPCNVDLFYEVLVAMDDHSDETNPKGYGKKHCRAKKNGMEGKSSSDSVTIHNATIVTMDAESRVFRNGGIVIDQDKIKAIGQSPDIRSILRYRPPLCRPPWPILAPWFSSSSSSS</sequence>
<dbReference type="InterPro" id="IPR003676">
    <property type="entry name" value="SAUR_fam"/>
</dbReference>
<dbReference type="GO" id="GO:0009733">
    <property type="term" value="P:response to auxin"/>
    <property type="evidence" value="ECO:0007669"/>
    <property type="project" value="InterPro"/>
</dbReference>
<dbReference type="Proteomes" id="UP000467840">
    <property type="component" value="Chromosome 13"/>
</dbReference>
<dbReference type="Pfam" id="PF02519">
    <property type="entry name" value="Auxin_inducible"/>
    <property type="match status" value="1"/>
</dbReference>
<keyword evidence="4" id="KW-1185">Reference proteome</keyword>
<dbReference type="InterPro" id="IPR011059">
    <property type="entry name" value="Metal-dep_hydrolase_composite"/>
</dbReference>
<evidence type="ECO:0000313" key="4">
    <source>
        <dbReference type="Proteomes" id="UP000467840"/>
    </source>
</evidence>
<dbReference type="PANTHER" id="PTHR31374">
    <property type="entry name" value="AUXIN-INDUCED PROTEIN-LIKE-RELATED"/>
    <property type="match status" value="1"/>
</dbReference>
<feature type="region of interest" description="Disordered" evidence="2">
    <location>
        <begin position="134"/>
        <end position="159"/>
    </location>
</feature>
<comment type="caution">
    <text evidence="3">The sequence shown here is derived from an EMBL/GenBank/DDBJ whole genome shotgun (WGS) entry which is preliminary data.</text>
</comment>
<name>A0A6A6KWB2_HEVBR</name>
<proteinExistence type="inferred from homology"/>
<comment type="similarity">
    <text evidence="1">Belongs to the ARG7 family.</text>
</comment>
<dbReference type="EMBL" id="JAAGAX010000014">
    <property type="protein sequence ID" value="KAF2292937.1"/>
    <property type="molecule type" value="Genomic_DNA"/>
</dbReference>
<reference evidence="3 4" key="1">
    <citation type="journal article" date="2020" name="Mol. Plant">
        <title>The Chromosome-Based Rubber Tree Genome Provides New Insights into Spurge Genome Evolution and Rubber Biosynthesis.</title>
        <authorList>
            <person name="Liu J."/>
            <person name="Shi C."/>
            <person name="Shi C.C."/>
            <person name="Li W."/>
            <person name="Zhang Q.J."/>
            <person name="Zhang Y."/>
            <person name="Li K."/>
            <person name="Lu H.F."/>
            <person name="Shi C."/>
            <person name="Zhu S.T."/>
            <person name="Xiao Z.Y."/>
            <person name="Nan H."/>
            <person name="Yue Y."/>
            <person name="Zhu X.G."/>
            <person name="Wu Y."/>
            <person name="Hong X.N."/>
            <person name="Fan G.Y."/>
            <person name="Tong Y."/>
            <person name="Zhang D."/>
            <person name="Mao C.L."/>
            <person name="Liu Y.L."/>
            <person name="Hao S.J."/>
            <person name="Liu W.Q."/>
            <person name="Lv M.Q."/>
            <person name="Zhang H.B."/>
            <person name="Liu Y."/>
            <person name="Hu-Tang G.R."/>
            <person name="Wang J.P."/>
            <person name="Wang J.H."/>
            <person name="Sun Y.H."/>
            <person name="Ni S.B."/>
            <person name="Chen W.B."/>
            <person name="Zhang X.C."/>
            <person name="Jiao Y.N."/>
            <person name="Eichler E.E."/>
            <person name="Li G.H."/>
            <person name="Liu X."/>
            <person name="Gao L.Z."/>
        </authorList>
    </citation>
    <scope>NUCLEOTIDE SEQUENCE [LARGE SCALE GENOMIC DNA]</scope>
    <source>
        <strain evidence="4">cv. GT1</strain>
        <tissue evidence="3">Leaf</tissue>
    </source>
</reference>